<gene>
    <name evidence="2" type="ORF">G3569_00465</name>
</gene>
<keyword evidence="3" id="KW-1185">Reference proteome</keyword>
<dbReference type="Proteomes" id="UP000479132">
    <property type="component" value="Unassembled WGS sequence"/>
</dbReference>
<dbReference type="EMBL" id="JAALLS010000001">
    <property type="protein sequence ID" value="NGP86808.1"/>
    <property type="molecule type" value="Genomic_DNA"/>
</dbReference>
<dbReference type="GO" id="GO:0008218">
    <property type="term" value="P:bioluminescence"/>
    <property type="evidence" value="ECO:0007669"/>
    <property type="project" value="InterPro"/>
</dbReference>
<organism evidence="2 3">
    <name type="scientific">Fodinibius halophilus</name>
    <dbReference type="NCBI Taxonomy" id="1736908"/>
    <lineage>
        <taxon>Bacteria</taxon>
        <taxon>Pseudomonadati</taxon>
        <taxon>Balneolota</taxon>
        <taxon>Balneolia</taxon>
        <taxon>Balneolales</taxon>
        <taxon>Balneolaceae</taxon>
        <taxon>Fodinibius</taxon>
    </lineage>
</organism>
<proteinExistence type="predicted"/>
<dbReference type="GO" id="GO:0047474">
    <property type="term" value="F:long-chain fatty acid--protein ligase activity"/>
    <property type="evidence" value="ECO:0007669"/>
    <property type="project" value="InterPro"/>
</dbReference>
<dbReference type="RefSeq" id="WP_165264967.1">
    <property type="nucleotide sequence ID" value="NZ_JAALLS010000001.1"/>
</dbReference>
<feature type="domain" description="Acyl-protein synthetase LuxE" evidence="1">
    <location>
        <begin position="11"/>
        <end position="94"/>
    </location>
</feature>
<feature type="domain" description="Acyl-protein synthetase LuxE" evidence="1">
    <location>
        <begin position="168"/>
        <end position="329"/>
    </location>
</feature>
<evidence type="ECO:0000313" key="3">
    <source>
        <dbReference type="Proteomes" id="UP000479132"/>
    </source>
</evidence>
<dbReference type="SUPFAM" id="SSF56801">
    <property type="entry name" value="Acetyl-CoA synthetase-like"/>
    <property type="match status" value="1"/>
</dbReference>
<dbReference type="AlphaFoldDB" id="A0A6M1SSA6"/>
<reference evidence="2 3" key="1">
    <citation type="submission" date="2020-02" db="EMBL/GenBank/DDBJ databases">
        <title>Aliifodinibius halophilus 2W32, complete genome.</title>
        <authorList>
            <person name="Li Y."/>
            <person name="Wu S."/>
        </authorList>
    </citation>
    <scope>NUCLEOTIDE SEQUENCE [LARGE SCALE GENOMIC DNA]</scope>
    <source>
        <strain evidence="2 3">2W32</strain>
    </source>
</reference>
<comment type="caution">
    <text evidence="2">The sequence shown here is derived from an EMBL/GenBank/DDBJ whole genome shotgun (WGS) entry which is preliminary data.</text>
</comment>
<accession>A0A6M1SSA6</accession>
<dbReference type="InterPro" id="IPR007534">
    <property type="entry name" value="LuxE"/>
</dbReference>
<sequence>MKNWSEFIFNDEPFFEEKAKQVFKHQFKHNAVYRNYCEALDVGTDILEGVQYDINQVPLLPIKAFKDTTVTSSPDKEPELTFKSSGTSDMQRSIHTVVDASLYEESLLRGFQQFYELEDTVIWGYTPGYSDNPDSSLVYMIQKLIDQDNSGLSRFLPLDEPINPGAVKEVKRQRKQLIIFGAAFGLLDLLELQDIDLPSDSIIIETGGMKTYKREISRVELHKKLASGFGLNGNRIHSEYGMAELLSQAYATGGQWFNTVPWMQVSIRNPQDPAEVLSPFDEGLIGIIDLANVHSCSFLLTDDMGVMDERGRFKVLGRRNPNNPRGCNFLIEVD</sequence>
<evidence type="ECO:0000259" key="1">
    <source>
        <dbReference type="Pfam" id="PF04443"/>
    </source>
</evidence>
<protein>
    <recommendedName>
        <fullName evidence="1">Acyl-protein synthetase LuxE domain-containing protein</fullName>
    </recommendedName>
</protein>
<dbReference type="Pfam" id="PF04443">
    <property type="entry name" value="LuxE"/>
    <property type="match status" value="2"/>
</dbReference>
<evidence type="ECO:0000313" key="2">
    <source>
        <dbReference type="EMBL" id="NGP86808.1"/>
    </source>
</evidence>
<name>A0A6M1SSA6_9BACT</name>